<proteinExistence type="predicted"/>
<keyword evidence="2" id="KW-1185">Reference proteome</keyword>
<name>A0A8X6XWI3_9ARAC</name>
<evidence type="ECO:0000313" key="1">
    <source>
        <dbReference type="EMBL" id="GFY61265.1"/>
    </source>
</evidence>
<comment type="caution">
    <text evidence="1">The sequence shown here is derived from an EMBL/GenBank/DDBJ whole genome shotgun (WGS) entry which is preliminary data.</text>
</comment>
<gene>
    <name evidence="1" type="ORF">TNIN_123731</name>
</gene>
<dbReference type="Proteomes" id="UP000886998">
    <property type="component" value="Unassembled WGS sequence"/>
</dbReference>
<evidence type="ECO:0000313" key="2">
    <source>
        <dbReference type="Proteomes" id="UP000886998"/>
    </source>
</evidence>
<accession>A0A8X6XWI3</accession>
<sequence>MRVFRKRIFLGDLYAKHRARACTARNTRWYDLLNAADDKALIFLNYGSSTHTSFSCGTSEALDTYLVSPELFLIVIGLLWTVLALTDRTLGPRTISGDLEQEWYIFKLAIINPSHKSIPRSNFRRLKFFFQRRNPELRNLILKRNDLHSSPELAIPSHIDAKAPNSKLSRLAQSLSYSQPQAVPCNTVLNPVGEIPHDGKAAANILGELYKNMYKLTFEQDDVLDQNKSKRLIHNCRSNRIGLPLTISH</sequence>
<dbReference type="EMBL" id="BMAV01013521">
    <property type="protein sequence ID" value="GFY61265.1"/>
    <property type="molecule type" value="Genomic_DNA"/>
</dbReference>
<protein>
    <submittedName>
        <fullName evidence="1">Uncharacterized protein</fullName>
    </submittedName>
</protein>
<organism evidence="1 2">
    <name type="scientific">Trichonephila inaurata madagascariensis</name>
    <dbReference type="NCBI Taxonomy" id="2747483"/>
    <lineage>
        <taxon>Eukaryota</taxon>
        <taxon>Metazoa</taxon>
        <taxon>Ecdysozoa</taxon>
        <taxon>Arthropoda</taxon>
        <taxon>Chelicerata</taxon>
        <taxon>Arachnida</taxon>
        <taxon>Araneae</taxon>
        <taxon>Araneomorphae</taxon>
        <taxon>Entelegynae</taxon>
        <taxon>Araneoidea</taxon>
        <taxon>Nephilidae</taxon>
        <taxon>Trichonephila</taxon>
        <taxon>Trichonephila inaurata</taxon>
    </lineage>
</organism>
<dbReference type="AlphaFoldDB" id="A0A8X6XWI3"/>
<reference evidence="1" key="1">
    <citation type="submission" date="2020-08" db="EMBL/GenBank/DDBJ databases">
        <title>Multicomponent nature underlies the extraordinary mechanical properties of spider dragline silk.</title>
        <authorList>
            <person name="Kono N."/>
            <person name="Nakamura H."/>
            <person name="Mori M."/>
            <person name="Yoshida Y."/>
            <person name="Ohtoshi R."/>
            <person name="Malay A.D."/>
            <person name="Moran D.A.P."/>
            <person name="Tomita M."/>
            <person name="Numata K."/>
            <person name="Arakawa K."/>
        </authorList>
    </citation>
    <scope>NUCLEOTIDE SEQUENCE</scope>
</reference>